<proteinExistence type="predicted"/>
<accession>A0A1Q5QCF4</accession>
<dbReference type="GeneID" id="31001023"/>
<evidence type="ECO:0000313" key="3">
    <source>
        <dbReference type="EMBL" id="OKL63571.1"/>
    </source>
</evidence>
<evidence type="ECO:0000259" key="2">
    <source>
        <dbReference type="Pfam" id="PF20233"/>
    </source>
</evidence>
<evidence type="ECO:0000256" key="1">
    <source>
        <dbReference type="SAM" id="MobiDB-lite"/>
    </source>
</evidence>
<reference evidence="3 4" key="1">
    <citation type="submission" date="2015-06" db="EMBL/GenBank/DDBJ databases">
        <title>Talaromyces atroroseus IBT 11181 draft genome.</title>
        <authorList>
            <person name="Rasmussen K.B."/>
            <person name="Rasmussen S."/>
            <person name="Petersen B."/>
            <person name="Sicheritz-Ponten T."/>
            <person name="Mortensen U.H."/>
            <person name="Thrane U."/>
        </authorList>
    </citation>
    <scope>NUCLEOTIDE SEQUENCE [LARGE SCALE GENOMIC DNA]</scope>
    <source>
        <strain evidence="3 4">IBT 11181</strain>
    </source>
</reference>
<sequence length="310" mass="34663">MSHKGHSHGSSFRFSPGYGVSEHSPYQYANNFEHGDEDYSYGDSDPSQPQTPQNPSPPNPPTREPWGYESGYSPPLNQQSVISAHETLPSHDSNWYQQSSHNAYPSPETPSRNGQNPRRQSRSPYGGIVRRGDFFTPGRIFVVRWFETAAPNAANASGRSELIRGSYGQMAYGSWRRMAVIRTFPGQNSSTCVSTRELIVPFPPHRGIYTYGARGLAKRGLDLKHHAILFDESVGQPYTEPNEPELQRPALAVSIDSPEERLDPMSRINFGKLHTVEHNVEVRNVGCISVSSMAYFNAYVNEVLLGYNDN</sequence>
<keyword evidence="4" id="KW-1185">Reference proteome</keyword>
<dbReference type="Proteomes" id="UP000214365">
    <property type="component" value="Unassembled WGS sequence"/>
</dbReference>
<dbReference type="InterPro" id="IPR046497">
    <property type="entry name" value="DUF6590"/>
</dbReference>
<feature type="compositionally biased region" description="Pro residues" evidence="1">
    <location>
        <begin position="52"/>
        <end position="63"/>
    </location>
</feature>
<name>A0A1Q5QCF4_TALAT</name>
<dbReference type="Pfam" id="PF20233">
    <property type="entry name" value="DUF6590"/>
    <property type="match status" value="1"/>
</dbReference>
<organism evidence="3 4">
    <name type="scientific">Talaromyces atroroseus</name>
    <dbReference type="NCBI Taxonomy" id="1441469"/>
    <lineage>
        <taxon>Eukaryota</taxon>
        <taxon>Fungi</taxon>
        <taxon>Dikarya</taxon>
        <taxon>Ascomycota</taxon>
        <taxon>Pezizomycotina</taxon>
        <taxon>Eurotiomycetes</taxon>
        <taxon>Eurotiomycetidae</taxon>
        <taxon>Eurotiales</taxon>
        <taxon>Trichocomaceae</taxon>
        <taxon>Talaromyces</taxon>
        <taxon>Talaromyces sect. Trachyspermi</taxon>
    </lineage>
</organism>
<dbReference type="OrthoDB" id="3559580at2759"/>
<feature type="domain" description="DUF6590" evidence="2">
    <location>
        <begin position="133"/>
        <end position="297"/>
    </location>
</feature>
<dbReference type="RefSeq" id="XP_020123692.1">
    <property type="nucleotide sequence ID" value="XM_020260913.1"/>
</dbReference>
<comment type="caution">
    <text evidence="3">The sequence shown here is derived from an EMBL/GenBank/DDBJ whole genome shotgun (WGS) entry which is preliminary data.</text>
</comment>
<evidence type="ECO:0000313" key="4">
    <source>
        <dbReference type="Proteomes" id="UP000214365"/>
    </source>
</evidence>
<feature type="compositionally biased region" description="Polar residues" evidence="1">
    <location>
        <begin position="91"/>
        <end position="118"/>
    </location>
</feature>
<gene>
    <name evidence="3" type="ORF">UA08_01268</name>
</gene>
<dbReference type="AlphaFoldDB" id="A0A1Q5QCF4"/>
<feature type="region of interest" description="Disordered" evidence="1">
    <location>
        <begin position="1"/>
        <end position="77"/>
    </location>
</feature>
<dbReference type="EMBL" id="LFMY01000002">
    <property type="protein sequence ID" value="OKL63571.1"/>
    <property type="molecule type" value="Genomic_DNA"/>
</dbReference>
<dbReference type="STRING" id="1441469.A0A1Q5QCF4"/>
<protein>
    <recommendedName>
        <fullName evidence="2">DUF6590 domain-containing protein</fullName>
    </recommendedName>
</protein>
<feature type="region of interest" description="Disordered" evidence="1">
    <location>
        <begin position="91"/>
        <end position="130"/>
    </location>
</feature>